<evidence type="ECO:0000313" key="9">
    <source>
        <dbReference type="EMBL" id="OSJ21181.1"/>
    </source>
</evidence>
<keyword evidence="2 6" id="KW-0812">Transmembrane</keyword>
<feature type="transmembrane region" description="Helical" evidence="6">
    <location>
        <begin position="298"/>
        <end position="319"/>
    </location>
</feature>
<dbReference type="PROSITE" id="PS50850">
    <property type="entry name" value="MFS"/>
    <property type="match status" value="1"/>
</dbReference>
<evidence type="ECO:0000256" key="3">
    <source>
        <dbReference type="ARBA" id="ARBA00022989"/>
    </source>
</evidence>
<keyword evidence="11" id="KW-1185">Reference proteome</keyword>
<accession>A0A1X3FDI3</accession>
<feature type="transmembrane region" description="Helical" evidence="6">
    <location>
        <begin position="160"/>
        <end position="181"/>
    </location>
</feature>
<dbReference type="OrthoDB" id="9812221at2"/>
<dbReference type="Pfam" id="PF07690">
    <property type="entry name" value="MFS_1"/>
    <property type="match status" value="1"/>
</dbReference>
<dbReference type="GO" id="GO:0005886">
    <property type="term" value="C:plasma membrane"/>
    <property type="evidence" value="ECO:0007669"/>
    <property type="project" value="TreeGrafter"/>
</dbReference>
<dbReference type="Proteomes" id="UP000193553">
    <property type="component" value="Unassembled WGS sequence"/>
</dbReference>
<evidence type="ECO:0000256" key="2">
    <source>
        <dbReference type="ARBA" id="ARBA00022692"/>
    </source>
</evidence>
<dbReference type="STRING" id="255045.SAMN05444158_1894"/>
<feature type="transmembrane region" description="Helical" evidence="6">
    <location>
        <begin position="44"/>
        <end position="61"/>
    </location>
</feature>
<gene>
    <name evidence="9" type="ORF">BST63_35330</name>
    <name evidence="8" type="ORF">BSZ18_36250</name>
</gene>
<organism evidence="8 10">
    <name type="scientific">Bradyrhizobium canariense</name>
    <dbReference type="NCBI Taxonomy" id="255045"/>
    <lineage>
        <taxon>Bacteria</taxon>
        <taxon>Pseudomonadati</taxon>
        <taxon>Pseudomonadota</taxon>
        <taxon>Alphaproteobacteria</taxon>
        <taxon>Hyphomicrobiales</taxon>
        <taxon>Nitrobacteraceae</taxon>
        <taxon>Bradyrhizobium</taxon>
    </lineage>
</organism>
<evidence type="ECO:0000256" key="1">
    <source>
        <dbReference type="ARBA" id="ARBA00004141"/>
    </source>
</evidence>
<feature type="transmembrane region" description="Helical" evidence="6">
    <location>
        <begin position="99"/>
        <end position="120"/>
    </location>
</feature>
<feature type="region of interest" description="Disordered" evidence="5">
    <location>
        <begin position="469"/>
        <end position="496"/>
    </location>
</feature>
<evidence type="ECO:0000313" key="8">
    <source>
        <dbReference type="EMBL" id="OSJ02274.1"/>
    </source>
</evidence>
<comment type="caution">
    <text evidence="8">The sequence shown here is derived from an EMBL/GenBank/DDBJ whole genome shotgun (WGS) entry which is preliminary data.</text>
</comment>
<dbReference type="Proteomes" id="UP000193884">
    <property type="component" value="Unassembled WGS sequence"/>
</dbReference>
<dbReference type="CDD" id="cd17503">
    <property type="entry name" value="MFS_LmrB_MDR_like"/>
    <property type="match status" value="1"/>
</dbReference>
<keyword evidence="3 6" id="KW-1133">Transmembrane helix</keyword>
<dbReference type="GO" id="GO:0022857">
    <property type="term" value="F:transmembrane transporter activity"/>
    <property type="evidence" value="ECO:0007669"/>
    <property type="project" value="InterPro"/>
</dbReference>
<dbReference type="EMBL" id="NAFI01000189">
    <property type="protein sequence ID" value="OSJ02274.1"/>
    <property type="molecule type" value="Genomic_DNA"/>
</dbReference>
<evidence type="ECO:0000313" key="11">
    <source>
        <dbReference type="Proteomes" id="UP000193884"/>
    </source>
</evidence>
<comment type="subcellular location">
    <subcellularLocation>
        <location evidence="1">Membrane</location>
        <topology evidence="1">Multi-pass membrane protein</topology>
    </subcellularLocation>
</comment>
<dbReference type="InterPro" id="IPR036259">
    <property type="entry name" value="MFS_trans_sf"/>
</dbReference>
<dbReference type="PANTHER" id="PTHR23501:SF1">
    <property type="entry name" value="TRANSPORT PROTEIN HSRA-RELATED"/>
    <property type="match status" value="1"/>
</dbReference>
<proteinExistence type="predicted"/>
<feature type="transmembrane region" description="Helical" evidence="6">
    <location>
        <begin position="220"/>
        <end position="242"/>
    </location>
</feature>
<feature type="domain" description="Major facilitator superfamily (MFS) profile" evidence="7">
    <location>
        <begin position="8"/>
        <end position="454"/>
    </location>
</feature>
<dbReference type="Gene3D" id="1.20.1720.10">
    <property type="entry name" value="Multidrug resistance protein D"/>
    <property type="match status" value="1"/>
</dbReference>
<dbReference type="PANTHER" id="PTHR23501">
    <property type="entry name" value="MAJOR FACILITATOR SUPERFAMILY"/>
    <property type="match status" value="1"/>
</dbReference>
<protein>
    <submittedName>
        <fullName evidence="8">MFS transporter</fullName>
    </submittedName>
</protein>
<dbReference type="Gene3D" id="1.20.1250.20">
    <property type="entry name" value="MFS general substrate transporter like domains"/>
    <property type="match status" value="1"/>
</dbReference>
<feature type="transmembrane region" description="Helical" evidence="6">
    <location>
        <begin position="425"/>
        <end position="447"/>
    </location>
</feature>
<evidence type="ECO:0000259" key="7">
    <source>
        <dbReference type="PROSITE" id="PS50850"/>
    </source>
</evidence>
<reference evidence="10 11" key="1">
    <citation type="submission" date="2017-03" db="EMBL/GenBank/DDBJ databases">
        <title>Whole genome sequences of fourteen strains of Bradyrhizobium canariense and one strain of Bradyrhizobium japonicum isolated from Lupinus (Papilionoideae: Genisteae) species in Algeria.</title>
        <authorList>
            <person name="Crovadore J."/>
            <person name="Chekireb D."/>
            <person name="Brachmann A."/>
            <person name="Chablais R."/>
            <person name="Cochard B."/>
            <person name="Lefort F."/>
        </authorList>
    </citation>
    <scope>NUCLEOTIDE SEQUENCE [LARGE SCALE GENOMIC DNA]</scope>
    <source>
        <strain evidence="8 10">UBMA195</strain>
        <strain evidence="9 11">UBMAN05</strain>
    </source>
</reference>
<evidence type="ECO:0000256" key="6">
    <source>
        <dbReference type="SAM" id="Phobius"/>
    </source>
</evidence>
<feature type="transmembrane region" description="Helical" evidence="6">
    <location>
        <begin position="193"/>
        <end position="214"/>
    </location>
</feature>
<name>A0A1X3FDI3_9BRAD</name>
<dbReference type="RefSeq" id="WP_085362189.1">
    <property type="nucleotide sequence ID" value="NZ_NAFD01000194.1"/>
</dbReference>
<keyword evidence="4 6" id="KW-0472">Membrane</keyword>
<feature type="transmembrane region" description="Helical" evidence="6">
    <location>
        <begin position="331"/>
        <end position="364"/>
    </location>
</feature>
<dbReference type="AlphaFoldDB" id="A0A1X3FDI3"/>
<dbReference type="InterPro" id="IPR020846">
    <property type="entry name" value="MFS_dom"/>
</dbReference>
<evidence type="ECO:0000313" key="10">
    <source>
        <dbReference type="Proteomes" id="UP000193553"/>
    </source>
</evidence>
<dbReference type="SUPFAM" id="SSF103473">
    <property type="entry name" value="MFS general substrate transporter"/>
    <property type="match status" value="1"/>
</dbReference>
<feature type="transmembrane region" description="Helical" evidence="6">
    <location>
        <begin position="132"/>
        <end position="154"/>
    </location>
</feature>
<feature type="transmembrane region" description="Helical" evidence="6">
    <location>
        <begin position="263"/>
        <end position="286"/>
    </location>
</feature>
<evidence type="ECO:0000256" key="5">
    <source>
        <dbReference type="SAM" id="MobiDB-lite"/>
    </source>
</evidence>
<feature type="transmembrane region" description="Helical" evidence="6">
    <location>
        <begin position="73"/>
        <end position="93"/>
    </location>
</feature>
<dbReference type="EMBL" id="NAFK01000177">
    <property type="protein sequence ID" value="OSJ21181.1"/>
    <property type="molecule type" value="Genomic_DNA"/>
</dbReference>
<evidence type="ECO:0000256" key="4">
    <source>
        <dbReference type="ARBA" id="ARBA00023136"/>
    </source>
</evidence>
<sequence>MVDKQRIIPLIVATALFMENMDSTVIATSLPAIAADIGTSPLTLKLAITSYLLSLAVFIPASGWTADRFGARLVFAIAVGVFMVGSVGCALSTSVTDFVFARILQGMGGAMMTPVGRLVLLRSVDKSALVNAMAWVTVPALIGPVIGPPLGGFITTYASWHWIFLINIPIGLLGIFMALRFIDPIKSEEREPFDLYGMVLAGLGLAGIAFGLSVAGLNLLPWSTVAALVVGGSISMSLYVLHARRTGSPVLDFTLLRLPTLRAAVLGGFMFRLGIGALPFLLPLLMQIGFGLSPFKSGLVTFGSSLGAMGMKALAARIIRAFGFRNLMTVNAIISAVFLAACALFTVTTPLLIIMIILVVGGFFRSLEFTAINTVAYAEVEQAQMSRATTLVSVNQQLAVSAGVAVGAASVETTMWFSHVSELDATVFAPAFLVIALTSAASSWFFWQMPADAGHEVSGRKAVEIASRKGAGKGAAKAAVKAATEDTQDVRDQRLG</sequence>
<dbReference type="InterPro" id="IPR011701">
    <property type="entry name" value="MFS"/>
</dbReference>